<feature type="coiled-coil region" evidence="1">
    <location>
        <begin position="26"/>
        <end position="74"/>
    </location>
</feature>
<dbReference type="InterPro" id="IPR007470">
    <property type="entry name" value="HemX"/>
</dbReference>
<keyword evidence="2" id="KW-0808">Transferase</keyword>
<dbReference type="Proteomes" id="UP001160550">
    <property type="component" value="Unassembled WGS sequence"/>
</dbReference>
<dbReference type="GO" id="GO:0032259">
    <property type="term" value="P:methylation"/>
    <property type="evidence" value="ECO:0007669"/>
    <property type="project" value="UniProtKB-KW"/>
</dbReference>
<reference evidence="2" key="2">
    <citation type="submission" date="2023-04" db="EMBL/GenBank/DDBJ databases">
        <authorList>
            <person name="Sun J.-Q."/>
        </authorList>
    </citation>
    <scope>NUCLEOTIDE SEQUENCE</scope>
    <source>
        <strain evidence="2">CC-YY355</strain>
    </source>
</reference>
<reference evidence="2" key="1">
    <citation type="journal article" date="2007" name="Int. J. Syst. Evol. Microbiol.">
        <title>Luteimonas composti sp. nov., a moderately thermophilic bacterium isolated from food waste.</title>
        <authorList>
            <person name="Young C.C."/>
            <person name="Kampfer P."/>
            <person name="Chen W.M."/>
            <person name="Yen W.S."/>
            <person name="Arun A.B."/>
            <person name="Lai W.A."/>
            <person name="Shen F.T."/>
            <person name="Rekha P.D."/>
            <person name="Lin K.Y."/>
            <person name="Chou J.H."/>
        </authorList>
    </citation>
    <scope>NUCLEOTIDE SEQUENCE</scope>
    <source>
        <strain evidence="2">CC-YY355</strain>
    </source>
</reference>
<keyword evidence="1" id="KW-0175">Coiled coil</keyword>
<evidence type="ECO:0000313" key="2">
    <source>
        <dbReference type="EMBL" id="MDH7452113.1"/>
    </source>
</evidence>
<evidence type="ECO:0000313" key="3">
    <source>
        <dbReference type="Proteomes" id="UP001160550"/>
    </source>
</evidence>
<dbReference type="GO" id="GO:0004851">
    <property type="term" value="F:uroporphyrin-III C-methyltransferase activity"/>
    <property type="evidence" value="ECO:0007669"/>
    <property type="project" value="UniProtKB-EC"/>
</dbReference>
<dbReference type="Pfam" id="PF04375">
    <property type="entry name" value="HemX"/>
    <property type="match status" value="1"/>
</dbReference>
<name>A0ABT6MPS7_9GAMM</name>
<comment type="caution">
    <text evidence="2">The sequence shown here is derived from an EMBL/GenBank/DDBJ whole genome shotgun (WGS) entry which is preliminary data.</text>
</comment>
<dbReference type="PANTHER" id="PTHR38043">
    <property type="entry name" value="PROTEIN HEMX"/>
    <property type="match status" value="1"/>
</dbReference>
<dbReference type="PANTHER" id="PTHR38043:SF1">
    <property type="entry name" value="PROTEIN HEMX"/>
    <property type="match status" value="1"/>
</dbReference>
<dbReference type="RefSeq" id="WP_280941320.1">
    <property type="nucleotide sequence ID" value="NZ_JARYGX010000009.1"/>
</dbReference>
<proteinExistence type="predicted"/>
<evidence type="ECO:0000256" key="1">
    <source>
        <dbReference type="SAM" id="Coils"/>
    </source>
</evidence>
<dbReference type="EC" id="2.1.1.107" evidence="2"/>
<dbReference type="EMBL" id="JARYGX010000009">
    <property type="protein sequence ID" value="MDH7452113.1"/>
    <property type="molecule type" value="Genomic_DNA"/>
</dbReference>
<sequence>MVAVLALGACAAWRWNAIRVADAQAVAAERLRVEALEQRMDALRRDQRAQTARLQQAEATNRLLREELIGLGQRAALLDETVQKLADPATDAGQSLRLDEVELLLAQGQQRLLLSGDLDGARRAYALAAQLLDGIVDHARLDLRQALAQERAALDALGEDPGVAAARRLDAFAAALPALPQRSAPAAGEAAWWDRLLSRLVQVRPSGEAQALAPDERVAGLAALQLELALARAAIERRDVQAWRAALARADEWVLRLWPESAGRAARRGDLRALQAHPLSPQVPALGSTLGQLRRLRQA</sequence>
<protein>
    <submittedName>
        <fullName evidence="2">Uroporphyrinogen-III C-methyltransferase</fullName>
        <ecNumber evidence="2">2.1.1.107</ecNumber>
    </submittedName>
</protein>
<gene>
    <name evidence="2" type="ORF">QF205_03330</name>
</gene>
<accession>A0ABT6MPS7</accession>
<organism evidence="2 3">
    <name type="scientific">Luteimonas composti</name>
    <dbReference type="NCBI Taxonomy" id="398257"/>
    <lineage>
        <taxon>Bacteria</taxon>
        <taxon>Pseudomonadati</taxon>
        <taxon>Pseudomonadota</taxon>
        <taxon>Gammaproteobacteria</taxon>
        <taxon>Lysobacterales</taxon>
        <taxon>Lysobacteraceae</taxon>
        <taxon>Luteimonas</taxon>
    </lineage>
</organism>
<keyword evidence="3" id="KW-1185">Reference proteome</keyword>
<keyword evidence="2" id="KW-0489">Methyltransferase</keyword>